<feature type="transmembrane region" description="Helical" evidence="6">
    <location>
        <begin position="144"/>
        <end position="164"/>
    </location>
</feature>
<feature type="transmembrane region" description="Helical" evidence="6">
    <location>
        <begin position="461"/>
        <end position="480"/>
    </location>
</feature>
<feature type="domain" description="Major facilitator superfamily (MFS) profile" evidence="7">
    <location>
        <begin position="146"/>
        <end position="581"/>
    </location>
</feature>
<dbReference type="PROSITE" id="PS50850">
    <property type="entry name" value="MFS"/>
    <property type="match status" value="1"/>
</dbReference>
<dbReference type="InterPro" id="IPR011701">
    <property type="entry name" value="MFS"/>
</dbReference>
<dbReference type="Proteomes" id="UP001296104">
    <property type="component" value="Unassembled WGS sequence"/>
</dbReference>
<feature type="transmembrane region" description="Helical" evidence="6">
    <location>
        <begin position="215"/>
        <end position="232"/>
    </location>
</feature>
<evidence type="ECO:0000313" key="9">
    <source>
        <dbReference type="Proteomes" id="UP001296104"/>
    </source>
</evidence>
<dbReference type="AlphaFoldDB" id="A0AAI8Z8K7"/>
<feature type="transmembrane region" description="Helical" evidence="6">
    <location>
        <begin position="529"/>
        <end position="547"/>
    </location>
</feature>
<feature type="compositionally biased region" description="Basic and acidic residues" evidence="5">
    <location>
        <begin position="61"/>
        <end position="81"/>
    </location>
</feature>
<dbReference type="GO" id="GO:0005886">
    <property type="term" value="C:plasma membrane"/>
    <property type="evidence" value="ECO:0007669"/>
    <property type="project" value="TreeGrafter"/>
</dbReference>
<dbReference type="PANTHER" id="PTHR23502:SF23">
    <property type="entry name" value="FLUCONAZOLE RESISTANCE PROTEIN 1"/>
    <property type="match status" value="1"/>
</dbReference>
<evidence type="ECO:0000256" key="3">
    <source>
        <dbReference type="ARBA" id="ARBA00022989"/>
    </source>
</evidence>
<keyword evidence="4 6" id="KW-0472">Membrane</keyword>
<feature type="region of interest" description="Disordered" evidence="5">
    <location>
        <begin position="41"/>
        <end position="87"/>
    </location>
</feature>
<gene>
    <name evidence="8" type="ORF">LECACI_7A009602</name>
</gene>
<accession>A0AAI8Z8K7</accession>
<feature type="transmembrane region" description="Helical" evidence="6">
    <location>
        <begin position="380"/>
        <end position="398"/>
    </location>
</feature>
<comment type="subcellular location">
    <subcellularLocation>
        <location evidence="1">Membrane</location>
        <topology evidence="1">Multi-pass membrane protein</topology>
    </subcellularLocation>
</comment>
<comment type="caution">
    <text evidence="8">The sequence shown here is derived from an EMBL/GenBank/DDBJ whole genome shotgun (WGS) entry which is preliminary data.</text>
</comment>
<dbReference type="SUPFAM" id="SSF103473">
    <property type="entry name" value="MFS general substrate transporter"/>
    <property type="match status" value="1"/>
</dbReference>
<evidence type="ECO:0000256" key="6">
    <source>
        <dbReference type="SAM" id="Phobius"/>
    </source>
</evidence>
<sequence>MRDLIRDSFFGRLLRVATRGQYPKYPEDFASFELPEMYQQPTPRTTSLTAPRNAASEDAASGERARDLDDSETGARDDKKPGLPAIHHLATPLRAGSEVSDKDGHVEKKRLSNADRTPSGFTVVTWYSHADSDNPRNWSNGKKLWTGLIVLLYTLAMYIASSMYTASIPHMMEMWSLGRVAASLGLSIYVFGYGLGPLIMSPLSEIPWIGRNPPYLIGFFFFVVLCVPIALVDNYAGMLVLRFLLGVAGSPALATGGASYGDFCTGMQLPYAIAIWAGGASAGPSIGPLVSNFAVQAKDWRWPFWETLWLAGPIFLVMFFTFPETSSDRILLARAQRLRKLTGRTDLMAESEIHAQNHNSRQELYFALIKPWEINLKDPAVLFTTVYLGLVYGIYYSFFESFPMVFGQVYHFSFGVLGIAFLCIVVGCILAVAVWCAFFFVVADKQMEKMKLENVPPEARLAPGLVATLAIPVGLFIFAWTSRASIHWSVPMLGVTLSMLGNFIIAQCVLIYLPFVYPRYISSLFAANGFARALLAAAAILFAIPMFEHLGVAWGVSLLAFLCCGCSVGIYVLFFFGANLRKRSKFAES</sequence>
<feature type="transmembrane region" description="Helical" evidence="6">
    <location>
        <begin position="238"/>
        <end position="257"/>
    </location>
</feature>
<evidence type="ECO:0000256" key="4">
    <source>
        <dbReference type="ARBA" id="ARBA00023136"/>
    </source>
</evidence>
<name>A0AAI8Z8K7_9PEZI</name>
<evidence type="ECO:0000256" key="5">
    <source>
        <dbReference type="SAM" id="MobiDB-lite"/>
    </source>
</evidence>
<keyword evidence="9" id="KW-1185">Reference proteome</keyword>
<dbReference type="Gene3D" id="1.20.1250.20">
    <property type="entry name" value="MFS general substrate transporter like domains"/>
    <property type="match status" value="1"/>
</dbReference>
<evidence type="ECO:0000259" key="7">
    <source>
        <dbReference type="PROSITE" id="PS50850"/>
    </source>
</evidence>
<feature type="transmembrane region" description="Helical" evidence="6">
    <location>
        <begin position="492"/>
        <end position="517"/>
    </location>
</feature>
<dbReference type="PANTHER" id="PTHR23502">
    <property type="entry name" value="MAJOR FACILITATOR SUPERFAMILY"/>
    <property type="match status" value="1"/>
</dbReference>
<keyword evidence="3 6" id="KW-1133">Transmembrane helix</keyword>
<dbReference type="InterPro" id="IPR036259">
    <property type="entry name" value="MFS_trans_sf"/>
</dbReference>
<feature type="transmembrane region" description="Helical" evidence="6">
    <location>
        <begin position="553"/>
        <end position="576"/>
    </location>
</feature>
<proteinExistence type="predicted"/>
<feature type="transmembrane region" description="Helical" evidence="6">
    <location>
        <begin position="410"/>
        <end position="441"/>
    </location>
</feature>
<feature type="transmembrane region" description="Helical" evidence="6">
    <location>
        <begin position="184"/>
        <end position="203"/>
    </location>
</feature>
<evidence type="ECO:0000256" key="1">
    <source>
        <dbReference type="ARBA" id="ARBA00004141"/>
    </source>
</evidence>
<dbReference type="InterPro" id="IPR020846">
    <property type="entry name" value="MFS_dom"/>
</dbReference>
<dbReference type="EMBL" id="CAVMBE010000117">
    <property type="protein sequence ID" value="CAK4034444.1"/>
    <property type="molecule type" value="Genomic_DNA"/>
</dbReference>
<organism evidence="8 9">
    <name type="scientific">Lecanosticta acicola</name>
    <dbReference type="NCBI Taxonomy" id="111012"/>
    <lineage>
        <taxon>Eukaryota</taxon>
        <taxon>Fungi</taxon>
        <taxon>Dikarya</taxon>
        <taxon>Ascomycota</taxon>
        <taxon>Pezizomycotina</taxon>
        <taxon>Dothideomycetes</taxon>
        <taxon>Dothideomycetidae</taxon>
        <taxon>Mycosphaerellales</taxon>
        <taxon>Mycosphaerellaceae</taxon>
        <taxon>Lecanosticta</taxon>
    </lineage>
</organism>
<keyword evidence="2 6" id="KW-0812">Transmembrane</keyword>
<dbReference type="GO" id="GO:1990961">
    <property type="term" value="P:xenobiotic detoxification by transmembrane export across the plasma membrane"/>
    <property type="evidence" value="ECO:0007669"/>
    <property type="project" value="TreeGrafter"/>
</dbReference>
<feature type="compositionally biased region" description="Polar residues" evidence="5">
    <location>
        <begin position="41"/>
        <end position="50"/>
    </location>
</feature>
<evidence type="ECO:0000256" key="2">
    <source>
        <dbReference type="ARBA" id="ARBA00022692"/>
    </source>
</evidence>
<dbReference type="Pfam" id="PF07690">
    <property type="entry name" value="MFS_1"/>
    <property type="match status" value="1"/>
</dbReference>
<feature type="transmembrane region" description="Helical" evidence="6">
    <location>
        <begin position="269"/>
        <end position="290"/>
    </location>
</feature>
<dbReference type="CDD" id="cd17323">
    <property type="entry name" value="MFS_Tpo1_MDR_like"/>
    <property type="match status" value="1"/>
</dbReference>
<reference evidence="8" key="1">
    <citation type="submission" date="2023-11" db="EMBL/GenBank/DDBJ databases">
        <authorList>
            <person name="Alioto T."/>
            <person name="Alioto T."/>
            <person name="Gomez Garrido J."/>
        </authorList>
    </citation>
    <scope>NUCLEOTIDE SEQUENCE</scope>
</reference>
<dbReference type="GO" id="GO:0015244">
    <property type="term" value="F:fluconazole transmembrane transporter activity"/>
    <property type="evidence" value="ECO:0007669"/>
    <property type="project" value="TreeGrafter"/>
</dbReference>
<evidence type="ECO:0000313" key="8">
    <source>
        <dbReference type="EMBL" id="CAK4034444.1"/>
    </source>
</evidence>
<protein>
    <submittedName>
        <fullName evidence="8">MFS general substrate transporter</fullName>
    </submittedName>
</protein>